<protein>
    <submittedName>
        <fullName evidence="1">Uncharacterized protein</fullName>
    </submittedName>
</protein>
<proteinExistence type="predicted"/>
<organism evidence="1 2">
    <name type="scientific">Leptospira mayottensis 200901122</name>
    <dbReference type="NCBI Taxonomy" id="1193010"/>
    <lineage>
        <taxon>Bacteria</taxon>
        <taxon>Pseudomonadati</taxon>
        <taxon>Spirochaetota</taxon>
        <taxon>Spirochaetia</taxon>
        <taxon>Leptospirales</taxon>
        <taxon>Leptospiraceae</taxon>
        <taxon>Leptospira</taxon>
    </lineage>
</organism>
<gene>
    <name evidence="1" type="ORF">LEP1GSC125_2545</name>
</gene>
<dbReference type="AlphaFoldDB" id="A0AA87MR51"/>
<comment type="caution">
    <text evidence="1">The sequence shown here is derived from an EMBL/GenBank/DDBJ whole genome shotgun (WGS) entry which is preliminary data.</text>
</comment>
<evidence type="ECO:0000313" key="2">
    <source>
        <dbReference type="Proteomes" id="UP000001343"/>
    </source>
</evidence>
<reference evidence="1 2" key="1">
    <citation type="journal article" date="2014" name="Int. J. Syst. Evol. Microbiol.">
        <title>Leptospira mayottensis sp. nov., a pathogenic species of the genus Leptospira isolated from humans.</title>
        <authorList>
            <person name="Bourhy P."/>
            <person name="Collet L."/>
            <person name="Brisse S."/>
            <person name="Picardeau M."/>
        </authorList>
    </citation>
    <scope>NUCLEOTIDE SEQUENCE [LARGE SCALE GENOMIC DNA]</scope>
    <source>
        <strain evidence="1 2">200901122</strain>
    </source>
</reference>
<accession>A0AA87MR51</accession>
<name>A0AA87MR51_9LEPT</name>
<dbReference type="EMBL" id="AKWM02000039">
    <property type="protein sequence ID" value="EKS00226.1"/>
    <property type="molecule type" value="Genomic_DNA"/>
</dbReference>
<sequence>MKVKKEVQVNILNPGDLATVLCKKQRMEGLTQGTIEEVRLELSI</sequence>
<evidence type="ECO:0000313" key="1">
    <source>
        <dbReference type="EMBL" id="EKS00226.1"/>
    </source>
</evidence>
<dbReference type="Proteomes" id="UP000001343">
    <property type="component" value="Unassembled WGS sequence"/>
</dbReference>